<dbReference type="PANTHER" id="PTHR23012:SF174">
    <property type="entry name" value="OS01G0121200 PROTEIN"/>
    <property type="match status" value="1"/>
</dbReference>
<dbReference type="PROSITE" id="PS51292">
    <property type="entry name" value="ZF_RING_CH"/>
    <property type="match status" value="1"/>
</dbReference>
<dbReference type="EMBL" id="CP136895">
    <property type="protein sequence ID" value="WOL12495.1"/>
    <property type="molecule type" value="Genomic_DNA"/>
</dbReference>
<dbReference type="GO" id="GO:0016567">
    <property type="term" value="P:protein ubiquitination"/>
    <property type="evidence" value="ECO:0007669"/>
    <property type="project" value="TreeGrafter"/>
</dbReference>
<dbReference type="InterPro" id="IPR011016">
    <property type="entry name" value="Znf_RING-CH"/>
</dbReference>
<evidence type="ECO:0000313" key="7">
    <source>
        <dbReference type="EMBL" id="WOL12495.1"/>
    </source>
</evidence>
<dbReference type="PANTHER" id="PTHR23012">
    <property type="entry name" value="RING/FYVE/PHD ZINC FINGER DOMAIN-CONTAINING"/>
    <property type="match status" value="1"/>
</dbReference>
<dbReference type="GO" id="GO:0016020">
    <property type="term" value="C:membrane"/>
    <property type="evidence" value="ECO:0007669"/>
    <property type="project" value="TreeGrafter"/>
</dbReference>
<dbReference type="Proteomes" id="UP001327560">
    <property type="component" value="Chromosome 6"/>
</dbReference>
<keyword evidence="5" id="KW-0472">Membrane</keyword>
<proteinExistence type="predicted"/>
<name>A0AAQ3QLI6_9LILI</name>
<keyword evidence="8" id="KW-1185">Reference proteome</keyword>
<feature type="compositionally biased region" description="Polar residues" evidence="4">
    <location>
        <begin position="29"/>
        <end position="45"/>
    </location>
</feature>
<evidence type="ECO:0000259" key="6">
    <source>
        <dbReference type="PROSITE" id="PS51292"/>
    </source>
</evidence>
<feature type="transmembrane region" description="Helical" evidence="5">
    <location>
        <begin position="168"/>
        <end position="187"/>
    </location>
</feature>
<dbReference type="AlphaFoldDB" id="A0AAQ3QLI6"/>
<dbReference type="InterPro" id="IPR013083">
    <property type="entry name" value="Znf_RING/FYVE/PHD"/>
</dbReference>
<evidence type="ECO:0000256" key="2">
    <source>
        <dbReference type="ARBA" id="ARBA00022771"/>
    </source>
</evidence>
<dbReference type="GO" id="GO:0008270">
    <property type="term" value="F:zinc ion binding"/>
    <property type="evidence" value="ECO:0007669"/>
    <property type="project" value="UniProtKB-KW"/>
</dbReference>
<keyword evidence="1" id="KW-0479">Metal-binding</keyword>
<dbReference type="InterPro" id="IPR022143">
    <property type="entry name" value="DUF3675"/>
</dbReference>
<dbReference type="SUPFAM" id="SSF57850">
    <property type="entry name" value="RING/U-box"/>
    <property type="match status" value="1"/>
</dbReference>
<keyword evidence="3" id="KW-0862">Zinc</keyword>
<keyword evidence="5" id="KW-0812">Transmembrane</keyword>
<dbReference type="GO" id="GO:0004842">
    <property type="term" value="F:ubiquitin-protein transferase activity"/>
    <property type="evidence" value="ECO:0007669"/>
    <property type="project" value="TreeGrafter"/>
</dbReference>
<accession>A0AAQ3QLI6</accession>
<organism evidence="7 8">
    <name type="scientific">Canna indica</name>
    <name type="common">Indian-shot</name>
    <dbReference type="NCBI Taxonomy" id="4628"/>
    <lineage>
        <taxon>Eukaryota</taxon>
        <taxon>Viridiplantae</taxon>
        <taxon>Streptophyta</taxon>
        <taxon>Embryophyta</taxon>
        <taxon>Tracheophyta</taxon>
        <taxon>Spermatophyta</taxon>
        <taxon>Magnoliopsida</taxon>
        <taxon>Liliopsida</taxon>
        <taxon>Zingiberales</taxon>
        <taxon>Cannaceae</taxon>
        <taxon>Canna</taxon>
    </lineage>
</organism>
<keyword evidence="5" id="KW-1133">Transmembrane helix</keyword>
<dbReference type="Pfam" id="PF12428">
    <property type="entry name" value="DUF3675"/>
    <property type="match status" value="1"/>
</dbReference>
<evidence type="ECO:0000256" key="4">
    <source>
        <dbReference type="SAM" id="MobiDB-lite"/>
    </source>
</evidence>
<gene>
    <name evidence="7" type="ORF">Cni_G21262</name>
</gene>
<evidence type="ECO:0000256" key="3">
    <source>
        <dbReference type="ARBA" id="ARBA00022833"/>
    </source>
</evidence>
<dbReference type="Gene3D" id="3.30.40.10">
    <property type="entry name" value="Zinc/RING finger domain, C3HC4 (zinc finger)"/>
    <property type="match status" value="1"/>
</dbReference>
<reference evidence="7 8" key="1">
    <citation type="submission" date="2023-10" db="EMBL/GenBank/DDBJ databases">
        <title>Chromosome-scale genome assembly provides insights into flower coloration mechanisms of Canna indica.</title>
        <authorList>
            <person name="Li C."/>
        </authorList>
    </citation>
    <scope>NUCLEOTIDE SEQUENCE [LARGE SCALE GENOMIC DNA]</scope>
    <source>
        <tissue evidence="7">Flower</tissue>
    </source>
</reference>
<keyword evidence="2" id="KW-0863">Zinc-finger</keyword>
<evidence type="ECO:0000256" key="1">
    <source>
        <dbReference type="ARBA" id="ARBA00022723"/>
    </source>
</evidence>
<dbReference type="CDD" id="cd16495">
    <property type="entry name" value="RING_CH-C4HC3_MARCH"/>
    <property type="match status" value="1"/>
</dbReference>
<feature type="transmembrane region" description="Helical" evidence="5">
    <location>
        <begin position="199"/>
        <end position="223"/>
    </location>
</feature>
<evidence type="ECO:0000313" key="8">
    <source>
        <dbReference type="Proteomes" id="UP001327560"/>
    </source>
</evidence>
<evidence type="ECO:0000256" key="5">
    <source>
        <dbReference type="SAM" id="Phobius"/>
    </source>
</evidence>
<dbReference type="FunFam" id="3.30.40.10:FF:000337">
    <property type="entry name" value="Zinc finger family protein"/>
    <property type="match status" value="1"/>
</dbReference>
<dbReference type="SMART" id="SM00744">
    <property type="entry name" value="RINGv"/>
    <property type="match status" value="1"/>
</dbReference>
<feature type="domain" description="RING-CH-type" evidence="6">
    <location>
        <begin position="51"/>
        <end position="111"/>
    </location>
</feature>
<dbReference type="InterPro" id="IPR033275">
    <property type="entry name" value="MARCH-like"/>
</dbReference>
<feature type="region of interest" description="Disordered" evidence="4">
    <location>
        <begin position="29"/>
        <end position="49"/>
    </location>
</feature>
<dbReference type="Pfam" id="PF12906">
    <property type="entry name" value="RINGv"/>
    <property type="match status" value="1"/>
</dbReference>
<protein>
    <recommendedName>
        <fullName evidence="6">RING-CH-type domain-containing protein</fullName>
    </recommendedName>
</protein>
<sequence>MGDHLALVVDHLVTESTLQTRKQNHVVTSSASFGDLGSNNSTSETTAEDRTSPSKLVECRICQEEDQDANMEIPCSCCGSLKYAHRVCVQRWCNEKGNTMCEICLQQFKPGYTTPPKIFRRGNNLLNFRGSWGISRQELDDSQIIMVPPGIIEFDYDDYPSSQTRTTVCCRSVIAVFMVVLILRHTLPLLIAGADEYSFTLFSLLVLKTAGILVPVFFMVGMFTSFQRHRLQQATQEMADYSSEVEDM</sequence>